<proteinExistence type="predicted"/>
<dbReference type="HOGENOM" id="CLU_2644402_0_0_1"/>
<accession>G7MS44</accession>
<dbReference type="PANTHER" id="PTHR13071">
    <property type="entry name" value="MITOCHONDRIAL 28S RIBOSOMAL PROTEIN S22"/>
    <property type="match status" value="1"/>
</dbReference>
<feature type="non-terminal residue" evidence="1">
    <location>
        <position position="1"/>
    </location>
</feature>
<dbReference type="AlphaFoldDB" id="G7MS44"/>
<name>G7MS44_MACMU</name>
<dbReference type="Pfam" id="PF10245">
    <property type="entry name" value="MRP-S22"/>
    <property type="match status" value="1"/>
</dbReference>
<feature type="non-terminal residue" evidence="1">
    <location>
        <position position="77"/>
    </location>
</feature>
<dbReference type="Proteomes" id="UP000013456">
    <property type="component" value="Chromosome 5"/>
</dbReference>
<organism evidence="1">
    <name type="scientific">Macaca mulatta</name>
    <name type="common">Rhesus macaque</name>
    <dbReference type="NCBI Taxonomy" id="9544"/>
    <lineage>
        <taxon>Eukaryota</taxon>
        <taxon>Metazoa</taxon>
        <taxon>Chordata</taxon>
        <taxon>Craniata</taxon>
        <taxon>Vertebrata</taxon>
        <taxon>Euteleostomi</taxon>
        <taxon>Mammalia</taxon>
        <taxon>Eutheria</taxon>
        <taxon>Euarchontoglires</taxon>
        <taxon>Primates</taxon>
        <taxon>Haplorrhini</taxon>
        <taxon>Catarrhini</taxon>
        <taxon>Cercopithecidae</taxon>
        <taxon>Cercopithecinae</taxon>
        <taxon>Macaca</taxon>
    </lineage>
</organism>
<dbReference type="InterPro" id="IPR019374">
    <property type="entry name" value="Ribosomal_mS22"/>
</dbReference>
<dbReference type="EMBL" id="CM001257">
    <property type="protein sequence ID" value="EHH26238.1"/>
    <property type="molecule type" value="Genomic_DNA"/>
</dbReference>
<evidence type="ECO:0000313" key="1">
    <source>
        <dbReference type="EMBL" id="EHH26238.1"/>
    </source>
</evidence>
<sequence>ERFIVIREPSGTLRKASWEERDWMMQVYFPKEGRKVLTPIIFKEENLRTMYSKDRHADVLNLCFAQFEPDSAEYIQV</sequence>
<dbReference type="PANTHER" id="PTHR13071:SF4">
    <property type="entry name" value="SMALL RIBOSOMAL SUBUNIT PROTEIN MS22"/>
    <property type="match status" value="1"/>
</dbReference>
<protein>
    <recommendedName>
        <fullName evidence="2">28S ribosomal protein S22, mitochondrial</fullName>
    </recommendedName>
</protein>
<evidence type="ECO:0008006" key="2">
    <source>
        <dbReference type="Google" id="ProtNLM"/>
    </source>
</evidence>
<reference evidence="1" key="1">
    <citation type="journal article" date="2011" name="Nat. Biotechnol.">
        <title>Genome sequencing and comparison of two nonhuman primate animal models, the cynomolgus and Chinese rhesus macaques.</title>
        <authorList>
            <person name="Yan G."/>
            <person name="Zhang G."/>
            <person name="Fang X."/>
            <person name="Zhang Y."/>
            <person name="Li C."/>
            <person name="Ling F."/>
            <person name="Cooper D.N."/>
            <person name="Li Q."/>
            <person name="Li Y."/>
            <person name="van Gool A.J."/>
            <person name="Du H."/>
            <person name="Chen J."/>
            <person name="Chen R."/>
            <person name="Zhang P."/>
            <person name="Huang Z."/>
            <person name="Thompson J.R."/>
            <person name="Meng Y."/>
            <person name="Bai Y."/>
            <person name="Wang J."/>
            <person name="Zhuo M."/>
            <person name="Wang T."/>
            <person name="Huang Y."/>
            <person name="Wei L."/>
            <person name="Li J."/>
            <person name="Wang Z."/>
            <person name="Hu H."/>
            <person name="Yang P."/>
            <person name="Le L."/>
            <person name="Stenson P.D."/>
            <person name="Li B."/>
            <person name="Liu X."/>
            <person name="Ball E.V."/>
            <person name="An N."/>
            <person name="Huang Q."/>
            <person name="Zhang Y."/>
            <person name="Fan W."/>
            <person name="Zhang X."/>
            <person name="Li Y."/>
            <person name="Wang W."/>
            <person name="Katze M.G."/>
            <person name="Su B."/>
            <person name="Nielsen R."/>
            <person name="Yang H."/>
            <person name="Wang J."/>
            <person name="Wang X."/>
            <person name="Wang J."/>
        </authorList>
    </citation>
    <scope>NUCLEOTIDE SEQUENCE [LARGE SCALE GENOMIC DNA]</scope>
    <source>
        <strain evidence="1">CR-5</strain>
    </source>
</reference>
<gene>
    <name evidence="1" type="ORF">EGK_16155</name>
</gene>